<accession>A0A7W7W9R3</accession>
<evidence type="ECO:0000313" key="3">
    <source>
        <dbReference type="Proteomes" id="UP000534286"/>
    </source>
</evidence>
<sequence>MTPTMAIDSVIVRQRVDDLDASADPPYPDQPSSASSSRTTPKTANAAAAP</sequence>
<feature type="region of interest" description="Disordered" evidence="1">
    <location>
        <begin position="16"/>
        <end position="50"/>
    </location>
</feature>
<evidence type="ECO:0000313" key="2">
    <source>
        <dbReference type="EMBL" id="MBB4939193.1"/>
    </source>
</evidence>
<comment type="caution">
    <text evidence="2">The sequence shown here is derived from an EMBL/GenBank/DDBJ whole genome shotgun (WGS) entry which is preliminary data.</text>
</comment>
<feature type="compositionally biased region" description="Polar residues" evidence="1">
    <location>
        <begin position="30"/>
        <end position="43"/>
    </location>
</feature>
<protein>
    <submittedName>
        <fullName evidence="2">Uncharacterized protein</fullName>
    </submittedName>
</protein>
<name>A0A7W7W9R3_9ACTN</name>
<dbReference type="Proteomes" id="UP000534286">
    <property type="component" value="Unassembled WGS sequence"/>
</dbReference>
<evidence type="ECO:0000256" key="1">
    <source>
        <dbReference type="SAM" id="MobiDB-lite"/>
    </source>
</evidence>
<keyword evidence="3" id="KW-1185">Reference proteome</keyword>
<reference evidence="2 3" key="1">
    <citation type="submission" date="2020-08" db="EMBL/GenBank/DDBJ databases">
        <title>Sequencing the genomes of 1000 actinobacteria strains.</title>
        <authorList>
            <person name="Klenk H.-P."/>
        </authorList>
    </citation>
    <scope>NUCLEOTIDE SEQUENCE [LARGE SCALE GENOMIC DNA]</scope>
    <source>
        <strain evidence="2 3">DSM 43023</strain>
    </source>
</reference>
<organism evidence="2 3">
    <name type="scientific">Streptosporangium album</name>
    <dbReference type="NCBI Taxonomy" id="47479"/>
    <lineage>
        <taxon>Bacteria</taxon>
        <taxon>Bacillati</taxon>
        <taxon>Actinomycetota</taxon>
        <taxon>Actinomycetes</taxon>
        <taxon>Streptosporangiales</taxon>
        <taxon>Streptosporangiaceae</taxon>
        <taxon>Streptosporangium</taxon>
    </lineage>
</organism>
<proteinExistence type="predicted"/>
<dbReference type="EMBL" id="JACHJU010000001">
    <property type="protein sequence ID" value="MBB4939193.1"/>
    <property type="molecule type" value="Genomic_DNA"/>
</dbReference>
<dbReference type="AlphaFoldDB" id="A0A7W7W9R3"/>
<gene>
    <name evidence="2" type="ORF">FHR32_003498</name>
</gene>